<evidence type="ECO:0000313" key="13">
    <source>
        <dbReference type="EMBL" id="CAI2383113.1"/>
    </source>
</evidence>
<dbReference type="InterPro" id="IPR023313">
    <property type="entry name" value="UBQ-conjugating_AS"/>
</dbReference>
<dbReference type="EMBL" id="CAMPGE010025349">
    <property type="protein sequence ID" value="CAI2383113.1"/>
    <property type="molecule type" value="Genomic_DNA"/>
</dbReference>
<evidence type="ECO:0000256" key="4">
    <source>
        <dbReference type="ARBA" id="ARBA00022741"/>
    </source>
</evidence>
<proteinExistence type="inferred from homology"/>
<evidence type="ECO:0000256" key="8">
    <source>
        <dbReference type="ARBA" id="ARBA00039165"/>
    </source>
</evidence>
<evidence type="ECO:0000256" key="10">
    <source>
        <dbReference type="PROSITE-ProRule" id="PRU10133"/>
    </source>
</evidence>
<evidence type="ECO:0000256" key="1">
    <source>
        <dbReference type="ARBA" id="ARBA00004123"/>
    </source>
</evidence>
<dbReference type="Gene3D" id="3.10.110.10">
    <property type="entry name" value="Ubiquitin Conjugating Enzyme"/>
    <property type="match status" value="1"/>
</dbReference>
<protein>
    <recommendedName>
        <fullName evidence="8">SUMO-conjugating enzyme UBC9</fullName>
    </recommendedName>
    <alternativeName>
        <fullName evidence="9">Ubiquitin carrier protein 9</fullName>
    </alternativeName>
</protein>
<evidence type="ECO:0000256" key="3">
    <source>
        <dbReference type="ARBA" id="ARBA00022679"/>
    </source>
</evidence>
<dbReference type="PROSITE" id="PS50127">
    <property type="entry name" value="UBC_2"/>
    <property type="match status" value="1"/>
</dbReference>
<dbReference type="PROSITE" id="PS00183">
    <property type="entry name" value="UBC_1"/>
    <property type="match status" value="1"/>
</dbReference>
<sequence>MDICKERIIMERKNWRKNHPHGFIARPVKDKNGDMDIFRWKCIIPGVKETIWEGGHLLLYVEFPEEFPNKPPKCQFSPPLPHPNIYPSGTVCLSILSEDEDWKPSITIPTILKGIQELLDNPNLESPAQLQAFEDYRKDPKKYEENIKKYVEESIKKNKI</sequence>
<dbReference type="GO" id="GO:0005694">
    <property type="term" value="C:chromosome"/>
    <property type="evidence" value="ECO:0007669"/>
    <property type="project" value="UniProtKB-ARBA"/>
</dbReference>
<dbReference type="GO" id="GO:0005524">
    <property type="term" value="F:ATP binding"/>
    <property type="evidence" value="ECO:0007669"/>
    <property type="project" value="UniProtKB-UniRule"/>
</dbReference>
<evidence type="ECO:0000256" key="11">
    <source>
        <dbReference type="RuleBase" id="RU362109"/>
    </source>
</evidence>
<dbReference type="CDD" id="cd23798">
    <property type="entry name" value="UBCc_UBE2I"/>
    <property type="match status" value="1"/>
</dbReference>
<evidence type="ECO:0000256" key="2">
    <source>
        <dbReference type="ARBA" id="ARBA00004718"/>
    </source>
</evidence>
<keyword evidence="5 11" id="KW-0833">Ubl conjugation pathway</keyword>
<gene>
    <name evidence="13" type="ORF">ECRASSUSDP1_LOCUS24604</name>
</gene>
<evidence type="ECO:0000313" key="14">
    <source>
        <dbReference type="Proteomes" id="UP001295684"/>
    </source>
</evidence>
<comment type="subcellular location">
    <subcellularLocation>
        <location evidence="1">Nucleus</location>
    </subcellularLocation>
</comment>
<reference evidence="13" key="1">
    <citation type="submission" date="2023-07" db="EMBL/GenBank/DDBJ databases">
        <authorList>
            <consortium name="AG Swart"/>
            <person name="Singh M."/>
            <person name="Singh A."/>
            <person name="Seah K."/>
            <person name="Emmerich C."/>
        </authorList>
    </citation>
    <scope>NUCLEOTIDE SEQUENCE</scope>
    <source>
        <strain evidence="13">DP1</strain>
    </source>
</reference>
<comment type="similarity">
    <text evidence="11">Belongs to the ubiquitin-conjugating enzyme family.</text>
</comment>
<dbReference type="Proteomes" id="UP001295684">
    <property type="component" value="Unassembled WGS sequence"/>
</dbReference>
<comment type="pathway">
    <text evidence="2">Protein modification; protein sumoylation.</text>
</comment>
<keyword evidence="3" id="KW-0808">Transferase</keyword>
<keyword evidence="7" id="KW-0539">Nucleus</keyword>
<dbReference type="PANTHER" id="PTHR24067">
    <property type="entry name" value="UBIQUITIN-CONJUGATING ENZYME E2"/>
    <property type="match status" value="1"/>
</dbReference>
<dbReference type="InterPro" id="IPR050113">
    <property type="entry name" value="Ub_conjugating_enzyme"/>
</dbReference>
<dbReference type="GO" id="GO:0019787">
    <property type="term" value="F:ubiquitin-like protein transferase activity"/>
    <property type="evidence" value="ECO:0007669"/>
    <property type="project" value="UniProtKB-ARBA"/>
</dbReference>
<keyword evidence="4 11" id="KW-0547">Nucleotide-binding</keyword>
<dbReference type="Pfam" id="PF00179">
    <property type="entry name" value="UQ_con"/>
    <property type="match status" value="1"/>
</dbReference>
<feature type="active site" description="Glycyl thioester intermediate" evidence="10">
    <location>
        <position position="92"/>
    </location>
</feature>
<evidence type="ECO:0000259" key="12">
    <source>
        <dbReference type="PROSITE" id="PS50127"/>
    </source>
</evidence>
<organism evidence="13 14">
    <name type="scientific">Euplotes crassus</name>
    <dbReference type="NCBI Taxonomy" id="5936"/>
    <lineage>
        <taxon>Eukaryota</taxon>
        <taxon>Sar</taxon>
        <taxon>Alveolata</taxon>
        <taxon>Ciliophora</taxon>
        <taxon>Intramacronucleata</taxon>
        <taxon>Spirotrichea</taxon>
        <taxon>Hypotrichia</taxon>
        <taxon>Euplotida</taxon>
        <taxon>Euplotidae</taxon>
        <taxon>Moneuplotes</taxon>
    </lineage>
</organism>
<evidence type="ECO:0000256" key="9">
    <source>
        <dbReference type="ARBA" id="ARBA00044296"/>
    </source>
</evidence>
<keyword evidence="6 11" id="KW-0067">ATP-binding</keyword>
<accession>A0AAD1Y0W8</accession>
<dbReference type="AlphaFoldDB" id="A0AAD1Y0W8"/>
<dbReference type="InterPro" id="IPR016135">
    <property type="entry name" value="UBQ-conjugating_enzyme/RWD"/>
</dbReference>
<comment type="caution">
    <text evidence="13">The sequence shown here is derived from an EMBL/GenBank/DDBJ whole genome shotgun (WGS) entry which is preliminary data.</text>
</comment>
<dbReference type="GO" id="GO:0005634">
    <property type="term" value="C:nucleus"/>
    <property type="evidence" value="ECO:0007669"/>
    <property type="project" value="UniProtKB-SubCell"/>
</dbReference>
<dbReference type="SUPFAM" id="SSF54495">
    <property type="entry name" value="UBC-like"/>
    <property type="match status" value="1"/>
</dbReference>
<evidence type="ECO:0000256" key="7">
    <source>
        <dbReference type="ARBA" id="ARBA00023242"/>
    </source>
</evidence>
<dbReference type="SMART" id="SM00212">
    <property type="entry name" value="UBCc"/>
    <property type="match status" value="1"/>
</dbReference>
<dbReference type="InterPro" id="IPR000608">
    <property type="entry name" value="UBC"/>
</dbReference>
<evidence type="ECO:0000256" key="6">
    <source>
        <dbReference type="ARBA" id="ARBA00022840"/>
    </source>
</evidence>
<name>A0AAD1Y0W8_EUPCR</name>
<keyword evidence="14" id="KW-1185">Reference proteome</keyword>
<dbReference type="FunFam" id="3.10.110.10:FF:000035">
    <property type="entry name" value="SUMO-conjugating enzyme ubc9"/>
    <property type="match status" value="1"/>
</dbReference>
<evidence type="ECO:0000256" key="5">
    <source>
        <dbReference type="ARBA" id="ARBA00022786"/>
    </source>
</evidence>
<feature type="domain" description="UBC core" evidence="12">
    <location>
        <begin position="3"/>
        <end position="156"/>
    </location>
</feature>